<dbReference type="InterPro" id="IPR036614">
    <property type="entry name" value="RusA-like_sf"/>
</dbReference>
<dbReference type="AlphaFoldDB" id="A0A291DCZ7"/>
<dbReference type="EMBL" id="CP023510">
    <property type="protein sequence ID" value="ATF62277.1"/>
    <property type="molecule type" value="Genomic_DNA"/>
</dbReference>
<dbReference type="GO" id="GO:0000287">
    <property type="term" value="F:magnesium ion binding"/>
    <property type="evidence" value="ECO:0007669"/>
    <property type="project" value="InterPro"/>
</dbReference>
<evidence type="ECO:0000313" key="1">
    <source>
        <dbReference type="EMBL" id="ATF62277.1"/>
    </source>
</evidence>
<organism evidence="1 2">
    <name type="scientific">Rothia mucilaginosa</name>
    <dbReference type="NCBI Taxonomy" id="43675"/>
    <lineage>
        <taxon>Bacteria</taxon>
        <taxon>Bacillati</taxon>
        <taxon>Actinomycetota</taxon>
        <taxon>Actinomycetes</taxon>
        <taxon>Micrococcales</taxon>
        <taxon>Micrococcaceae</taxon>
        <taxon>Rothia</taxon>
    </lineage>
</organism>
<evidence type="ECO:0008006" key="3">
    <source>
        <dbReference type="Google" id="ProtNLM"/>
    </source>
</evidence>
<dbReference type="Gene3D" id="3.30.1330.70">
    <property type="entry name" value="Holliday junction resolvase RusA"/>
    <property type="match status" value="1"/>
</dbReference>
<dbReference type="GO" id="GO:0006310">
    <property type="term" value="P:DNA recombination"/>
    <property type="evidence" value="ECO:0007669"/>
    <property type="project" value="InterPro"/>
</dbReference>
<reference evidence="2" key="1">
    <citation type="submission" date="2017-09" db="EMBL/GenBank/DDBJ databases">
        <title>FDA dAtabase for Regulatory Grade micrObial Sequences (FDA-ARGOS): Supporting development and validation of Infectious Disease Dx tests.</title>
        <authorList>
            <person name="Minogue T."/>
            <person name="Wolcott M."/>
            <person name="Wasieloski L."/>
            <person name="Aguilar W."/>
            <person name="Moore D."/>
            <person name="Tallon L."/>
            <person name="Sadzewicz L."/>
            <person name="Ott S."/>
            <person name="Zhao X."/>
            <person name="Nagaraj S."/>
            <person name="Vavikolanu K."/>
            <person name="Aluvathingal J."/>
            <person name="Nadendla S."/>
            <person name="Sichtig H."/>
        </authorList>
    </citation>
    <scope>NUCLEOTIDE SEQUENCE [LARGE SCALE GENOMIC DNA]</scope>
    <source>
        <strain evidence="2">FDAARGOS_369</strain>
    </source>
</reference>
<sequence>MTLHPSETPPATITLKKTPHSKPILRWIPLDGKTLLSINRSNGTHWRTYRKNADEWKHAANHDIHQWKNEHPSHQIPTLTHAQIDIWIYKARRGRYDPANLYPTAKAIIDTYVQAGLLPDDNHEHLDGPHLHHGGFDKEAPGLLIVITPLHHQPEPPTHPQH</sequence>
<accession>A0A291DCZ7</accession>
<protein>
    <recommendedName>
        <fullName evidence="3">RusA-like resolvase</fullName>
    </recommendedName>
</protein>
<proteinExistence type="predicted"/>
<dbReference type="SUPFAM" id="SSF103084">
    <property type="entry name" value="Holliday junction resolvase RusA"/>
    <property type="match status" value="1"/>
</dbReference>
<name>A0A291DCZ7_9MICC</name>
<dbReference type="RefSeq" id="WP_070600035.1">
    <property type="nucleotide sequence ID" value="NZ_CP023510.1"/>
</dbReference>
<gene>
    <name evidence="1" type="ORF">CO690_00745</name>
</gene>
<dbReference type="Proteomes" id="UP000218628">
    <property type="component" value="Chromosome"/>
</dbReference>
<dbReference type="GO" id="GO:0006281">
    <property type="term" value="P:DNA repair"/>
    <property type="evidence" value="ECO:0007669"/>
    <property type="project" value="InterPro"/>
</dbReference>
<evidence type="ECO:0000313" key="2">
    <source>
        <dbReference type="Proteomes" id="UP000218628"/>
    </source>
</evidence>